<evidence type="ECO:0000313" key="2">
    <source>
        <dbReference type="EMBL" id="SDK83898.1"/>
    </source>
</evidence>
<feature type="domain" description="STAS" evidence="1">
    <location>
        <begin position="4"/>
        <end position="115"/>
    </location>
</feature>
<evidence type="ECO:0000313" key="3">
    <source>
        <dbReference type="Proteomes" id="UP000199202"/>
    </source>
</evidence>
<dbReference type="PANTHER" id="PTHR33745">
    <property type="entry name" value="RSBT ANTAGONIST PROTEIN RSBS-RELATED"/>
    <property type="match status" value="1"/>
</dbReference>
<reference evidence="2 3" key="1">
    <citation type="submission" date="2016-10" db="EMBL/GenBank/DDBJ databases">
        <authorList>
            <person name="de Groot N.N."/>
        </authorList>
    </citation>
    <scope>NUCLEOTIDE SEQUENCE [LARGE SCALE GENOMIC DNA]</scope>
    <source>
        <strain evidence="2 3">CGMCC 4.6533</strain>
    </source>
</reference>
<organism evidence="2 3">
    <name type="scientific">Nonomuraea jiangxiensis</name>
    <dbReference type="NCBI Taxonomy" id="633440"/>
    <lineage>
        <taxon>Bacteria</taxon>
        <taxon>Bacillati</taxon>
        <taxon>Actinomycetota</taxon>
        <taxon>Actinomycetes</taxon>
        <taxon>Streptosporangiales</taxon>
        <taxon>Streptosporangiaceae</taxon>
        <taxon>Nonomuraea</taxon>
    </lineage>
</organism>
<dbReference type="STRING" id="633440.SAMN05421869_119119"/>
<dbReference type="InterPro" id="IPR036513">
    <property type="entry name" value="STAS_dom_sf"/>
</dbReference>
<dbReference type="EMBL" id="FNDJ01000019">
    <property type="protein sequence ID" value="SDK83898.1"/>
    <property type="molecule type" value="Genomic_DNA"/>
</dbReference>
<gene>
    <name evidence="2" type="ORF">SAMN05421869_119119</name>
</gene>
<dbReference type="AlphaFoldDB" id="A0A1G9F696"/>
<dbReference type="OrthoDB" id="9797171at2"/>
<name>A0A1G9F696_9ACTN</name>
<dbReference type="SUPFAM" id="SSF52091">
    <property type="entry name" value="SpoIIaa-like"/>
    <property type="match status" value="1"/>
</dbReference>
<dbReference type="PROSITE" id="PS50801">
    <property type="entry name" value="STAS"/>
    <property type="match status" value="1"/>
</dbReference>
<keyword evidence="3" id="KW-1185">Reference proteome</keyword>
<dbReference type="Proteomes" id="UP000199202">
    <property type="component" value="Unassembled WGS sequence"/>
</dbReference>
<dbReference type="CDD" id="cd07041">
    <property type="entry name" value="STAS_RsbR_RsbS_like"/>
    <property type="match status" value="1"/>
</dbReference>
<evidence type="ECO:0000259" key="1">
    <source>
        <dbReference type="PROSITE" id="PS50801"/>
    </source>
</evidence>
<protein>
    <submittedName>
        <fullName evidence="2">RsbT antagonist protein RsbS</fullName>
    </submittedName>
</protein>
<dbReference type="RefSeq" id="WP_090941820.1">
    <property type="nucleotide sequence ID" value="NZ_FNDJ01000019.1"/>
</dbReference>
<dbReference type="Pfam" id="PF01740">
    <property type="entry name" value="STAS"/>
    <property type="match status" value="1"/>
</dbReference>
<sequence length="124" mass="13071">MNSSEIPILRLGKVLLAGLSNELDDKTALRFADELSHQVSAIGAEAVVLDITKLEIIDSFAARILVEIATMARLLGARVVLAGMRYPVAITLVELGLDLPGVETALSVEHAMDKLAPPGGSRVG</sequence>
<dbReference type="PANTHER" id="PTHR33745:SF1">
    <property type="entry name" value="RSBT ANTAGONIST PROTEIN RSBS"/>
    <property type="match status" value="1"/>
</dbReference>
<dbReference type="InterPro" id="IPR051932">
    <property type="entry name" value="Bact_StressResp_Reg"/>
</dbReference>
<dbReference type="Gene3D" id="3.30.750.24">
    <property type="entry name" value="STAS domain"/>
    <property type="match status" value="1"/>
</dbReference>
<proteinExistence type="predicted"/>
<dbReference type="InterPro" id="IPR002645">
    <property type="entry name" value="STAS_dom"/>
</dbReference>
<accession>A0A1G9F696</accession>